<evidence type="ECO:0000313" key="6">
    <source>
        <dbReference type="EMBL" id="UGS35087.1"/>
    </source>
</evidence>
<feature type="binding site" evidence="4">
    <location>
        <position position="208"/>
    </location>
    <ligand>
        <name>NAD(+)</name>
        <dbReference type="ChEBI" id="CHEBI:57540"/>
    </ligand>
</feature>
<accession>A0A9E6XV71</accession>
<evidence type="ECO:0000256" key="4">
    <source>
        <dbReference type="PIRSR" id="PIRSR001109-2"/>
    </source>
</evidence>
<comment type="similarity">
    <text evidence="1">Belongs to the adenosylhomocysteinase family.</text>
</comment>
<feature type="domain" description="S-adenosyl-L-homocysteine hydrolase NAD binding" evidence="5">
    <location>
        <begin position="156"/>
        <end position="317"/>
    </location>
</feature>
<reference evidence="6" key="1">
    <citation type="journal article" date="2022" name="Int. J. Syst. Evol. Microbiol.">
        <title>Pseudomonas aegrilactucae sp. nov. and Pseudomonas morbosilactucae sp. nov., pathogens causing bacterial rot of lettuce in Japan.</title>
        <authorList>
            <person name="Sawada H."/>
            <person name="Fujikawa T."/>
            <person name="Satou M."/>
        </authorList>
    </citation>
    <scope>NUCLEOTIDE SEQUENCE</scope>
    <source>
        <strain evidence="6">0166_1</strain>
    </source>
</reference>
<gene>
    <name evidence="6" type="primary">ahcY_2</name>
    <name evidence="6" type="ORF">DSM104329_01471</name>
</gene>
<dbReference type="InterPro" id="IPR036291">
    <property type="entry name" value="NAD(P)-bd_dom_sf"/>
</dbReference>
<evidence type="ECO:0000256" key="3">
    <source>
        <dbReference type="ARBA" id="ARBA00023027"/>
    </source>
</evidence>
<feature type="binding site" evidence="4">
    <location>
        <begin position="264"/>
        <end position="266"/>
    </location>
    <ligand>
        <name>NAD(+)</name>
        <dbReference type="ChEBI" id="CHEBI:57540"/>
    </ligand>
</feature>
<keyword evidence="2" id="KW-0554">One-carbon metabolism</keyword>
<organism evidence="6 7">
    <name type="scientific">Capillimicrobium parvum</name>
    <dbReference type="NCBI Taxonomy" id="2884022"/>
    <lineage>
        <taxon>Bacteria</taxon>
        <taxon>Bacillati</taxon>
        <taxon>Actinomycetota</taxon>
        <taxon>Thermoleophilia</taxon>
        <taxon>Solirubrobacterales</taxon>
        <taxon>Capillimicrobiaceae</taxon>
        <taxon>Capillimicrobium</taxon>
    </lineage>
</organism>
<dbReference type="AlphaFoldDB" id="A0A9E6XV71"/>
<keyword evidence="7" id="KW-1185">Reference proteome</keyword>
<dbReference type="Gene3D" id="3.40.50.1480">
    <property type="entry name" value="Adenosylhomocysteinase-like"/>
    <property type="match status" value="1"/>
</dbReference>
<dbReference type="SMART" id="SM00996">
    <property type="entry name" value="AdoHcyase"/>
    <property type="match status" value="1"/>
</dbReference>
<dbReference type="PIRSF" id="PIRSF001109">
    <property type="entry name" value="Ad_hcy_hydrolase"/>
    <property type="match status" value="1"/>
</dbReference>
<dbReference type="Proteomes" id="UP001162834">
    <property type="component" value="Chromosome"/>
</dbReference>
<keyword evidence="6" id="KW-0378">Hydrolase</keyword>
<name>A0A9E6XV71_9ACTN</name>
<evidence type="ECO:0000259" key="5">
    <source>
        <dbReference type="SMART" id="SM00997"/>
    </source>
</evidence>
<evidence type="ECO:0000313" key="7">
    <source>
        <dbReference type="Proteomes" id="UP001162834"/>
    </source>
</evidence>
<dbReference type="NCBIfam" id="NF004005">
    <property type="entry name" value="PRK05476.2-3"/>
    <property type="match status" value="1"/>
</dbReference>
<dbReference type="Gene3D" id="3.40.50.720">
    <property type="entry name" value="NAD(P)-binding Rossmann-like Domain"/>
    <property type="match status" value="1"/>
</dbReference>
<keyword evidence="3 4" id="KW-0520">NAD</keyword>
<sequence>MPVLRSIRERFAVERPLDGVRVAACLHVTGETANLVRTLIAGGAETALCAANPLSTRDDVAAALVERHGAVVQARRGEGPDAYADHIGALVKSRPQITLDDGADLISTLHAVGADAGMLGSMEETTTGLVRLRSLDGLACPVLAVNDARTERTINDRFGTGQSAFDGILRATNLLLSGRTVVVLGYGWTGKGIALRARGAGAEVIVCEVDPLRALEARMEGFGVMPALIAAERGDVFITVTGGRDVLRAEHFERMKDGAVLANAGHFDVEIDLAGLRALAVEVRDVLPLVEQYDLGGDRRLNLLARGRVVNLAAAEGHPAEVMDVSFALQALCVEYLARSEGKLPPGVQPVPDAIDDEVARLKLASLGVHIDVLSDEQRAYLGIWAPDAPVEG</sequence>
<dbReference type="CDD" id="cd00401">
    <property type="entry name" value="SAHH"/>
    <property type="match status" value="1"/>
</dbReference>
<dbReference type="GO" id="GO:0004013">
    <property type="term" value="F:adenosylhomocysteinase activity"/>
    <property type="evidence" value="ECO:0007669"/>
    <property type="project" value="TreeGrafter"/>
</dbReference>
<dbReference type="Pfam" id="PF00670">
    <property type="entry name" value="AdoHcyase_NAD"/>
    <property type="match status" value="1"/>
</dbReference>
<feature type="binding site" evidence="4">
    <location>
        <position position="311"/>
    </location>
    <ligand>
        <name>NAD(+)</name>
        <dbReference type="ChEBI" id="CHEBI:57540"/>
    </ligand>
</feature>
<dbReference type="GO" id="GO:0006730">
    <property type="term" value="P:one-carbon metabolic process"/>
    <property type="evidence" value="ECO:0007669"/>
    <property type="project" value="UniProtKB-KW"/>
</dbReference>
<dbReference type="GO" id="GO:0033353">
    <property type="term" value="P:S-adenosylmethionine cycle"/>
    <property type="evidence" value="ECO:0007669"/>
    <property type="project" value="TreeGrafter"/>
</dbReference>
<dbReference type="SUPFAM" id="SSF52283">
    <property type="entry name" value="Formate/glycerate dehydrogenase catalytic domain-like"/>
    <property type="match status" value="1"/>
</dbReference>
<dbReference type="SUPFAM" id="SSF51735">
    <property type="entry name" value="NAD(P)-binding Rossmann-fold domains"/>
    <property type="match status" value="1"/>
</dbReference>
<feature type="binding site" evidence="4">
    <location>
        <position position="318"/>
    </location>
    <ligand>
        <name>NAD(+)</name>
        <dbReference type="ChEBI" id="CHEBI:57540"/>
    </ligand>
</feature>
<feature type="binding site" evidence="4">
    <location>
        <begin position="187"/>
        <end position="192"/>
    </location>
    <ligand>
        <name>NAD(+)</name>
        <dbReference type="ChEBI" id="CHEBI:57540"/>
    </ligand>
</feature>
<dbReference type="PANTHER" id="PTHR23420:SF0">
    <property type="entry name" value="ADENOSYLHOMOCYSTEINASE"/>
    <property type="match status" value="1"/>
</dbReference>
<dbReference type="EC" id="3.3.1.1" evidence="6"/>
<protein>
    <submittedName>
        <fullName evidence="6">Adenosylhomocysteinase</fullName>
        <ecNumber evidence="6">3.3.1.1</ecNumber>
    </submittedName>
</protein>
<dbReference type="Pfam" id="PF05221">
    <property type="entry name" value="AdoHcyase"/>
    <property type="match status" value="2"/>
</dbReference>
<dbReference type="GO" id="GO:0005829">
    <property type="term" value="C:cytosol"/>
    <property type="evidence" value="ECO:0007669"/>
    <property type="project" value="TreeGrafter"/>
</dbReference>
<dbReference type="InterPro" id="IPR000043">
    <property type="entry name" value="Adenosylhomocysteinase-like"/>
</dbReference>
<dbReference type="PANTHER" id="PTHR23420">
    <property type="entry name" value="ADENOSYLHOMOCYSTEINASE"/>
    <property type="match status" value="1"/>
</dbReference>
<feature type="binding site" evidence="4">
    <location>
        <begin position="125"/>
        <end position="127"/>
    </location>
    <ligand>
        <name>NAD(+)</name>
        <dbReference type="ChEBI" id="CHEBI:57540"/>
    </ligand>
</feature>
<dbReference type="SMART" id="SM00997">
    <property type="entry name" value="AdoHcyase_NAD"/>
    <property type="match status" value="1"/>
</dbReference>
<comment type="cofactor">
    <cofactor evidence="4">
        <name>NAD(+)</name>
        <dbReference type="ChEBI" id="CHEBI:57540"/>
    </cofactor>
    <text evidence="4">Binds 1 NAD(+) per subunit.</text>
</comment>
<evidence type="ECO:0000256" key="2">
    <source>
        <dbReference type="ARBA" id="ARBA00022563"/>
    </source>
</evidence>
<evidence type="ECO:0000256" key="1">
    <source>
        <dbReference type="ARBA" id="ARBA00007122"/>
    </source>
</evidence>
<dbReference type="InterPro" id="IPR015878">
    <property type="entry name" value="Ado_hCys_hydrolase_NAD-bd"/>
</dbReference>
<dbReference type="InterPro" id="IPR042172">
    <property type="entry name" value="Adenosylhomocyst_ase-like_sf"/>
</dbReference>
<dbReference type="KEGG" id="sbae:DSM104329_01471"/>
<proteinExistence type="inferred from homology"/>
<dbReference type="EMBL" id="CP087164">
    <property type="protein sequence ID" value="UGS35087.1"/>
    <property type="molecule type" value="Genomic_DNA"/>
</dbReference>